<dbReference type="SUPFAM" id="SSF46785">
    <property type="entry name" value="Winged helix' DNA-binding domain"/>
    <property type="match status" value="1"/>
</dbReference>
<organism evidence="6 7">
    <name type="scientific">Streptomyces albidoflavus</name>
    <dbReference type="NCBI Taxonomy" id="1886"/>
    <lineage>
        <taxon>Bacteria</taxon>
        <taxon>Bacillati</taxon>
        <taxon>Actinomycetota</taxon>
        <taxon>Actinomycetes</taxon>
        <taxon>Kitasatosporales</taxon>
        <taxon>Streptomycetaceae</taxon>
        <taxon>Streptomyces</taxon>
        <taxon>Streptomyces albidoflavus group</taxon>
    </lineage>
</organism>
<dbReference type="Pfam" id="PF01614">
    <property type="entry name" value="IclR_C"/>
    <property type="match status" value="1"/>
</dbReference>
<sequence>MPLRNCETCHQRILTCGFCRRSRSPGTFERYGSFMVDGKHLSATEALGSATKALDVLVLAYDGGEIGVTETARELGISRSTAHRVLVTLQRTGFLRHDPGQHGYSAGPQLVRMGLAAIAQLDVRRQARRPLEELSEKLQETVCLYSLDAAVVRLLDGVECRHVLRVSVPLGQEFPAHVTAAGKALLALRDPADIRATLPAALPAAAAGSITEWPLLEVELEEVRVRGWAADLEESAHDLHGVGVAIRNRIGEPLAAISVYAPAVRLREQDMPAVATALQETATTIARAE</sequence>
<evidence type="ECO:0000256" key="1">
    <source>
        <dbReference type="ARBA" id="ARBA00023015"/>
    </source>
</evidence>
<evidence type="ECO:0000313" key="6">
    <source>
        <dbReference type="EMBL" id="TWV26184.1"/>
    </source>
</evidence>
<dbReference type="InterPro" id="IPR005471">
    <property type="entry name" value="Tscrpt_reg_IclR_N"/>
</dbReference>
<feature type="domain" description="HTH iclR-type" evidence="4">
    <location>
        <begin position="44"/>
        <end position="108"/>
    </location>
</feature>
<dbReference type="EMBL" id="VOGX01000018">
    <property type="protein sequence ID" value="TWV26184.1"/>
    <property type="molecule type" value="Genomic_DNA"/>
</dbReference>
<gene>
    <name evidence="6" type="ORF">FRZ02_05650</name>
</gene>
<keyword evidence="3" id="KW-0804">Transcription</keyword>
<dbReference type="InterPro" id="IPR036388">
    <property type="entry name" value="WH-like_DNA-bd_sf"/>
</dbReference>
<evidence type="ECO:0000259" key="5">
    <source>
        <dbReference type="PROSITE" id="PS51078"/>
    </source>
</evidence>
<name>A0ABY3H120_9ACTN</name>
<dbReference type="Gene3D" id="1.10.10.10">
    <property type="entry name" value="Winged helix-like DNA-binding domain superfamily/Winged helix DNA-binding domain"/>
    <property type="match status" value="1"/>
</dbReference>
<keyword evidence="1" id="KW-0805">Transcription regulation</keyword>
<dbReference type="Pfam" id="PF09339">
    <property type="entry name" value="HTH_IclR"/>
    <property type="match status" value="1"/>
</dbReference>
<proteinExistence type="predicted"/>
<evidence type="ECO:0000256" key="3">
    <source>
        <dbReference type="ARBA" id="ARBA00023163"/>
    </source>
</evidence>
<dbReference type="Gene3D" id="3.30.450.40">
    <property type="match status" value="1"/>
</dbReference>
<dbReference type="PROSITE" id="PS51078">
    <property type="entry name" value="ICLR_ED"/>
    <property type="match status" value="1"/>
</dbReference>
<comment type="caution">
    <text evidence="6">The sequence shown here is derived from an EMBL/GenBank/DDBJ whole genome shotgun (WGS) entry which is preliminary data.</text>
</comment>
<dbReference type="InterPro" id="IPR036390">
    <property type="entry name" value="WH_DNA-bd_sf"/>
</dbReference>
<dbReference type="InterPro" id="IPR029016">
    <property type="entry name" value="GAF-like_dom_sf"/>
</dbReference>
<dbReference type="InterPro" id="IPR050707">
    <property type="entry name" value="HTH_MetabolicPath_Reg"/>
</dbReference>
<dbReference type="Proteomes" id="UP000318052">
    <property type="component" value="Unassembled WGS sequence"/>
</dbReference>
<evidence type="ECO:0000259" key="4">
    <source>
        <dbReference type="PROSITE" id="PS51077"/>
    </source>
</evidence>
<dbReference type="PANTHER" id="PTHR30136:SF24">
    <property type="entry name" value="HTH-TYPE TRANSCRIPTIONAL REPRESSOR ALLR"/>
    <property type="match status" value="1"/>
</dbReference>
<dbReference type="SUPFAM" id="SSF55781">
    <property type="entry name" value="GAF domain-like"/>
    <property type="match status" value="1"/>
</dbReference>
<dbReference type="InterPro" id="IPR014757">
    <property type="entry name" value="Tscrpt_reg_IclR_C"/>
</dbReference>
<evidence type="ECO:0000256" key="2">
    <source>
        <dbReference type="ARBA" id="ARBA00023125"/>
    </source>
</evidence>
<reference evidence="7" key="1">
    <citation type="journal article" date="2019" name="Microbiol. Resour. Announc.">
        <title>Draft Genomic Sequences of Streptomyces misionensis and Streptomyces albidoflavus, bacteria applied for phytopathogen biocontrol.</title>
        <authorList>
            <person name="Pylro V."/>
            <person name="Dias A."/>
            <person name="Andreote F."/>
            <person name="Varani A."/>
            <person name="Andreote C."/>
            <person name="Bernardo E."/>
            <person name="Martins T."/>
        </authorList>
    </citation>
    <scope>NUCLEOTIDE SEQUENCE [LARGE SCALE GENOMIC DNA]</scope>
    <source>
        <strain evidence="7">77</strain>
    </source>
</reference>
<dbReference type="PROSITE" id="PS51077">
    <property type="entry name" value="HTH_ICLR"/>
    <property type="match status" value="1"/>
</dbReference>
<dbReference type="PANTHER" id="PTHR30136">
    <property type="entry name" value="HELIX-TURN-HELIX TRANSCRIPTIONAL REGULATOR, ICLR FAMILY"/>
    <property type="match status" value="1"/>
</dbReference>
<accession>A0ABY3H120</accession>
<protein>
    <submittedName>
        <fullName evidence="6">IclR family transcriptional regulator</fullName>
    </submittedName>
</protein>
<keyword evidence="7" id="KW-1185">Reference proteome</keyword>
<keyword evidence="2" id="KW-0238">DNA-binding</keyword>
<feature type="domain" description="IclR-ED" evidence="5">
    <location>
        <begin position="109"/>
        <end position="289"/>
    </location>
</feature>
<evidence type="ECO:0000313" key="7">
    <source>
        <dbReference type="Proteomes" id="UP000318052"/>
    </source>
</evidence>
<dbReference type="SMART" id="SM00346">
    <property type="entry name" value="HTH_ICLR"/>
    <property type="match status" value="1"/>
</dbReference>